<accession>A0A1L7CMU8</accession>
<dbReference type="InterPro" id="IPR006034">
    <property type="entry name" value="Asparaginase/glutaminase-like"/>
</dbReference>
<gene>
    <name evidence="10" type="ORF">CFL01nite_23170</name>
    <name evidence="9" type="ORF">CFLV_08165</name>
</gene>
<dbReference type="PRINTS" id="PR00139">
    <property type="entry name" value="ASNGLNASE"/>
</dbReference>
<reference evidence="10 12" key="2">
    <citation type="submission" date="2019-06" db="EMBL/GenBank/DDBJ databases">
        <title>Whole genome shotgun sequence of Corynebacterium flavescens NBRC 14136.</title>
        <authorList>
            <person name="Hosoyama A."/>
            <person name="Uohara A."/>
            <person name="Ohji S."/>
            <person name="Ichikawa N."/>
        </authorList>
    </citation>
    <scope>NUCLEOTIDE SEQUENCE [LARGE SCALE GENOMIC DNA]</scope>
    <source>
        <strain evidence="10 12">NBRC 14136</strain>
    </source>
</reference>
<sequence>MSLSTAPHQTIALIATGGTIACTTNAAVELVPTVTGQDLAACLASAANIEVIEFRQLDSSDISLADLDALRAVVAQQLRRPDISGVLITHGTDSMEETAFALDIFHGSDKPIVLTGAQRAFDHPKGDGPGNLCDAVGLMRRQPAGVYIQFGGVSVRARGARKRHTSSLVAFEAMAVSPGLPGVFPLPAASLAAHPVAIIAAYPGAEATLVDVASAHFPGIVIEALGSGNMSTAMGQAVERALDRGVAVVICTRAPYGATAMVYGGDGGGARLNAKGAVSAGEFRPGQARILLSAALASGVPVSEAFATAPAF</sequence>
<dbReference type="GeneID" id="82880689"/>
<evidence type="ECO:0000313" key="11">
    <source>
        <dbReference type="Proteomes" id="UP000185479"/>
    </source>
</evidence>
<comment type="similarity">
    <text evidence="1">Belongs to the asparaginase 1 family.</text>
</comment>
<dbReference type="Proteomes" id="UP000315353">
    <property type="component" value="Unassembled WGS sequence"/>
</dbReference>
<evidence type="ECO:0000256" key="6">
    <source>
        <dbReference type="PROSITE-ProRule" id="PRU10099"/>
    </source>
</evidence>
<dbReference type="Gene3D" id="3.40.50.40">
    <property type="match status" value="1"/>
</dbReference>
<name>A0A1L7CMU8_CORFL</name>
<evidence type="ECO:0000256" key="2">
    <source>
        <dbReference type="ARBA" id="ARBA00012920"/>
    </source>
</evidence>
<dbReference type="EMBL" id="CP009246">
    <property type="protein sequence ID" value="APT87173.1"/>
    <property type="molecule type" value="Genomic_DNA"/>
</dbReference>
<dbReference type="Pfam" id="PF00710">
    <property type="entry name" value="Asparaginase"/>
    <property type="match status" value="1"/>
</dbReference>
<feature type="binding site" evidence="5">
    <location>
        <begin position="92"/>
        <end position="93"/>
    </location>
    <ligand>
        <name>substrate</name>
    </ligand>
</feature>
<feature type="active site" evidence="6">
    <location>
        <position position="19"/>
    </location>
</feature>
<dbReference type="PIRSF" id="PIRSF500176">
    <property type="entry name" value="L_ASNase"/>
    <property type="match status" value="1"/>
</dbReference>
<dbReference type="AlphaFoldDB" id="A0A1L7CMU8"/>
<keyword evidence="11" id="KW-1185">Reference proteome</keyword>
<dbReference type="SUPFAM" id="SSF53774">
    <property type="entry name" value="Glutaminase/Asparaginase"/>
    <property type="match status" value="1"/>
</dbReference>
<dbReference type="GO" id="GO:0006528">
    <property type="term" value="P:asparagine metabolic process"/>
    <property type="evidence" value="ECO:0007669"/>
    <property type="project" value="InterPro"/>
</dbReference>
<dbReference type="Gene3D" id="3.40.50.1170">
    <property type="entry name" value="L-asparaginase, N-terminal domain"/>
    <property type="match status" value="1"/>
</dbReference>
<keyword evidence="3" id="KW-0378">Hydrolase</keyword>
<dbReference type="InterPro" id="IPR020827">
    <property type="entry name" value="Asparaginase/glutaminase_AS1"/>
</dbReference>
<dbReference type="EC" id="3.5.1.1" evidence="2"/>
<reference evidence="9 11" key="1">
    <citation type="submission" date="2014-08" db="EMBL/GenBank/DDBJ databases">
        <title>Complete genome sequence of Corynebacterium flavescens OJ8(T)(=DSM 20296(T)), isolated from cheese.</title>
        <authorList>
            <person name="Ruckert C."/>
            <person name="Albersmeier A."/>
            <person name="Winkler A."/>
            <person name="Kalinowski J."/>
        </authorList>
    </citation>
    <scope>NUCLEOTIDE SEQUENCE [LARGE SCALE GENOMIC DNA]</scope>
    <source>
        <strain evidence="9 11">OJ8</strain>
    </source>
</reference>
<evidence type="ECO:0000259" key="8">
    <source>
        <dbReference type="Pfam" id="PF17763"/>
    </source>
</evidence>
<dbReference type="SFLD" id="SFLDS00057">
    <property type="entry name" value="Glutaminase/Asparaginase"/>
    <property type="match status" value="1"/>
</dbReference>
<protein>
    <recommendedName>
        <fullName evidence="2">asparaginase</fullName>
        <ecNumber evidence="2">3.5.1.1</ecNumber>
    </recommendedName>
</protein>
<dbReference type="PIRSF" id="PIRSF001220">
    <property type="entry name" value="L-ASNase_gatD"/>
    <property type="match status" value="1"/>
</dbReference>
<dbReference type="SMART" id="SM00870">
    <property type="entry name" value="Asparaginase"/>
    <property type="match status" value="1"/>
</dbReference>
<dbReference type="KEGG" id="cfc:CFLV_08165"/>
<organism evidence="9 11">
    <name type="scientific">Corynebacterium flavescens</name>
    <dbReference type="NCBI Taxonomy" id="28028"/>
    <lineage>
        <taxon>Bacteria</taxon>
        <taxon>Bacillati</taxon>
        <taxon>Actinomycetota</taxon>
        <taxon>Actinomycetes</taxon>
        <taxon>Mycobacteriales</taxon>
        <taxon>Corynebacteriaceae</taxon>
        <taxon>Corynebacterium</taxon>
    </lineage>
</organism>
<dbReference type="InterPro" id="IPR027473">
    <property type="entry name" value="L-asparaginase_C"/>
</dbReference>
<dbReference type="Pfam" id="PF17763">
    <property type="entry name" value="Asparaginase_C"/>
    <property type="match status" value="1"/>
</dbReference>
<evidence type="ECO:0000256" key="4">
    <source>
        <dbReference type="PIRSR" id="PIRSR001220-1"/>
    </source>
</evidence>
<dbReference type="CDD" id="cd08964">
    <property type="entry name" value="L-asparaginase_II"/>
    <property type="match status" value="1"/>
</dbReference>
<feature type="binding site" evidence="5">
    <location>
        <position position="59"/>
    </location>
    <ligand>
        <name>substrate</name>
    </ligand>
</feature>
<feature type="active site" description="O-isoaspartyl threonine intermediate" evidence="4">
    <location>
        <position position="19"/>
    </location>
</feature>
<dbReference type="RefSeq" id="WP_075730105.1">
    <property type="nucleotide sequence ID" value="NZ_BJNB01000055.1"/>
</dbReference>
<dbReference type="InterPro" id="IPR036152">
    <property type="entry name" value="Asp/glu_Ase-like_sf"/>
</dbReference>
<dbReference type="InterPro" id="IPR040919">
    <property type="entry name" value="Asparaginase_C"/>
</dbReference>
<dbReference type="InterPro" id="IPR004550">
    <property type="entry name" value="AsnASE_II"/>
</dbReference>
<evidence type="ECO:0000256" key="3">
    <source>
        <dbReference type="ARBA" id="ARBA00022801"/>
    </source>
</evidence>
<dbReference type="STRING" id="28028.CFLV_08165"/>
<dbReference type="InterPro" id="IPR027474">
    <property type="entry name" value="L-asparaginase_N"/>
</dbReference>
<dbReference type="OrthoDB" id="9788068at2"/>
<dbReference type="PROSITE" id="PS00144">
    <property type="entry name" value="ASN_GLN_ASE_1"/>
    <property type="match status" value="1"/>
</dbReference>
<proteinExistence type="inferred from homology"/>
<feature type="domain" description="L-asparaginase N-terminal" evidence="7">
    <location>
        <begin position="11"/>
        <end position="176"/>
    </location>
</feature>
<evidence type="ECO:0000313" key="10">
    <source>
        <dbReference type="EMBL" id="GEB98822.1"/>
    </source>
</evidence>
<dbReference type="InterPro" id="IPR037152">
    <property type="entry name" value="L-asparaginase_N_sf"/>
</dbReference>
<dbReference type="PANTHER" id="PTHR11707:SF28">
    <property type="entry name" value="60 KDA LYSOPHOSPHOLIPASE"/>
    <property type="match status" value="1"/>
</dbReference>
<evidence type="ECO:0000256" key="5">
    <source>
        <dbReference type="PIRSR" id="PIRSR001220-2"/>
    </source>
</evidence>
<dbReference type="Proteomes" id="UP000185479">
    <property type="component" value="Chromosome"/>
</dbReference>
<evidence type="ECO:0000313" key="12">
    <source>
        <dbReference type="Proteomes" id="UP000315353"/>
    </source>
</evidence>
<evidence type="ECO:0000259" key="7">
    <source>
        <dbReference type="Pfam" id="PF00710"/>
    </source>
</evidence>
<dbReference type="EMBL" id="BJNB01000055">
    <property type="protein sequence ID" value="GEB98822.1"/>
    <property type="molecule type" value="Genomic_DNA"/>
</dbReference>
<dbReference type="GO" id="GO:0004067">
    <property type="term" value="F:asparaginase activity"/>
    <property type="evidence" value="ECO:0007669"/>
    <property type="project" value="UniProtKB-UniRule"/>
</dbReference>
<evidence type="ECO:0000313" key="9">
    <source>
        <dbReference type="EMBL" id="APT87173.1"/>
    </source>
</evidence>
<dbReference type="PANTHER" id="PTHR11707">
    <property type="entry name" value="L-ASPARAGINASE"/>
    <property type="match status" value="1"/>
</dbReference>
<feature type="domain" description="Asparaginase/glutaminase C-terminal" evidence="8">
    <location>
        <begin position="196"/>
        <end position="300"/>
    </location>
</feature>
<evidence type="ECO:0000256" key="1">
    <source>
        <dbReference type="ARBA" id="ARBA00010518"/>
    </source>
</evidence>
<dbReference type="PROSITE" id="PS51732">
    <property type="entry name" value="ASN_GLN_ASE_3"/>
    <property type="match status" value="1"/>
</dbReference>